<dbReference type="InterPro" id="IPR041492">
    <property type="entry name" value="HAD_2"/>
</dbReference>
<evidence type="ECO:0000256" key="5">
    <source>
        <dbReference type="ARBA" id="ARBA00023277"/>
    </source>
</evidence>
<keyword evidence="4" id="KW-0460">Magnesium</keyword>
<keyword evidence="6" id="KW-0378">Hydrolase</keyword>
<evidence type="ECO:0000313" key="6">
    <source>
        <dbReference type="EMBL" id="MEC3860577.1"/>
    </source>
</evidence>
<sequence>MTGALLFDLDGTMLISDPIHQTVFRDMFAERGRSFDEDDYMTLFHGKHNLESFPVVFPGEDAQALSEQKEALFRDRLTSNVPPMPGLHALLDQAAAQGWRVAVVTNAPRDNAVAMLAALGVTDRIDALVIGEECSAAKPDPTPYRVAMDRLGVAPDRAIAFEDSASGMRAAAASGAFAVGIRSGCDDATLRAAGAQITLQDFTDTALPAVLARLQGDIS</sequence>
<name>A0ABU6HEN6_9RHOB</name>
<dbReference type="Gene3D" id="3.40.50.1000">
    <property type="entry name" value="HAD superfamily/HAD-like"/>
    <property type="match status" value="1"/>
</dbReference>
<evidence type="ECO:0000256" key="2">
    <source>
        <dbReference type="ARBA" id="ARBA00006171"/>
    </source>
</evidence>
<dbReference type="Proteomes" id="UP001348149">
    <property type="component" value="Unassembled WGS sequence"/>
</dbReference>
<gene>
    <name evidence="6" type="ORF">VK792_04720</name>
</gene>
<dbReference type="SFLD" id="SFLDG01129">
    <property type="entry name" value="C1.5:_HAD__Beta-PGM__Phosphata"/>
    <property type="match status" value="1"/>
</dbReference>
<dbReference type="InterPro" id="IPR036412">
    <property type="entry name" value="HAD-like_sf"/>
</dbReference>
<comment type="similarity">
    <text evidence="2">Belongs to the HAD-like hydrolase superfamily. CbbY/CbbZ/Gph/YieH family.</text>
</comment>
<dbReference type="PANTHER" id="PTHR46193">
    <property type="entry name" value="6-PHOSPHOGLUCONATE PHOSPHATASE"/>
    <property type="match status" value="1"/>
</dbReference>
<dbReference type="PRINTS" id="PR00413">
    <property type="entry name" value="HADHALOGNASE"/>
</dbReference>
<evidence type="ECO:0000256" key="4">
    <source>
        <dbReference type="ARBA" id="ARBA00022842"/>
    </source>
</evidence>
<comment type="cofactor">
    <cofactor evidence="1">
        <name>Mg(2+)</name>
        <dbReference type="ChEBI" id="CHEBI:18420"/>
    </cofactor>
</comment>
<dbReference type="GO" id="GO:0016787">
    <property type="term" value="F:hydrolase activity"/>
    <property type="evidence" value="ECO:0007669"/>
    <property type="project" value="UniProtKB-KW"/>
</dbReference>
<dbReference type="CDD" id="cd07505">
    <property type="entry name" value="HAD_BPGM-like"/>
    <property type="match status" value="1"/>
</dbReference>
<reference evidence="6 7" key="1">
    <citation type="submission" date="2024-01" db="EMBL/GenBank/DDBJ databases">
        <title>Mesobacterium rodlantinim sp. nov., isolated from shallow sea hydrothermal systems off Kueishantao Island.</title>
        <authorList>
            <person name="Su Z."/>
            <person name="Tang K."/>
        </authorList>
    </citation>
    <scope>NUCLEOTIDE SEQUENCE [LARGE SCALE GENOMIC DNA]</scope>
    <source>
        <strain evidence="6 7">TK19101</strain>
    </source>
</reference>
<dbReference type="NCBIfam" id="TIGR01509">
    <property type="entry name" value="HAD-SF-IA-v3"/>
    <property type="match status" value="1"/>
</dbReference>
<evidence type="ECO:0000313" key="7">
    <source>
        <dbReference type="Proteomes" id="UP001348149"/>
    </source>
</evidence>
<dbReference type="SUPFAM" id="SSF56784">
    <property type="entry name" value="HAD-like"/>
    <property type="match status" value="1"/>
</dbReference>
<dbReference type="Pfam" id="PF13419">
    <property type="entry name" value="HAD_2"/>
    <property type="match status" value="1"/>
</dbReference>
<organism evidence="6 7">
    <name type="scientific">Mesobacterium hydrothermale</name>
    <dbReference type="NCBI Taxonomy" id="3111907"/>
    <lineage>
        <taxon>Bacteria</taxon>
        <taxon>Pseudomonadati</taxon>
        <taxon>Pseudomonadota</taxon>
        <taxon>Alphaproteobacteria</taxon>
        <taxon>Rhodobacterales</taxon>
        <taxon>Roseobacteraceae</taxon>
        <taxon>Mesobacterium</taxon>
    </lineage>
</organism>
<dbReference type="InterPro" id="IPR023214">
    <property type="entry name" value="HAD_sf"/>
</dbReference>
<comment type="caution">
    <text evidence="6">The sequence shown here is derived from an EMBL/GenBank/DDBJ whole genome shotgun (WGS) entry which is preliminary data.</text>
</comment>
<dbReference type="InterPro" id="IPR051600">
    <property type="entry name" value="Beta-PGM-like"/>
</dbReference>
<evidence type="ECO:0000256" key="3">
    <source>
        <dbReference type="ARBA" id="ARBA00022723"/>
    </source>
</evidence>
<proteinExistence type="inferred from homology"/>
<accession>A0ABU6HEN6</accession>
<keyword evidence="7" id="KW-1185">Reference proteome</keyword>
<dbReference type="PANTHER" id="PTHR46193:SF18">
    <property type="entry name" value="HEXITOL PHOSPHATASE B"/>
    <property type="match status" value="1"/>
</dbReference>
<dbReference type="Gene3D" id="1.10.150.240">
    <property type="entry name" value="Putative phosphatase, domain 2"/>
    <property type="match status" value="1"/>
</dbReference>
<evidence type="ECO:0000256" key="1">
    <source>
        <dbReference type="ARBA" id="ARBA00001946"/>
    </source>
</evidence>
<dbReference type="RefSeq" id="WP_326296200.1">
    <property type="nucleotide sequence ID" value="NZ_JAYLLH010000004.1"/>
</dbReference>
<keyword evidence="3" id="KW-0479">Metal-binding</keyword>
<keyword evidence="5" id="KW-0119">Carbohydrate metabolism</keyword>
<dbReference type="InterPro" id="IPR006439">
    <property type="entry name" value="HAD-SF_hydro_IA"/>
</dbReference>
<dbReference type="InterPro" id="IPR023198">
    <property type="entry name" value="PGP-like_dom2"/>
</dbReference>
<dbReference type="SFLD" id="SFLDS00003">
    <property type="entry name" value="Haloacid_Dehalogenase"/>
    <property type="match status" value="1"/>
</dbReference>
<dbReference type="SFLD" id="SFLDG01135">
    <property type="entry name" value="C1.5.6:_HAD__Beta-PGM__Phospha"/>
    <property type="match status" value="1"/>
</dbReference>
<protein>
    <submittedName>
        <fullName evidence="6">HAD-IA family hydrolase</fullName>
    </submittedName>
</protein>
<dbReference type="EMBL" id="JAYLLH010000004">
    <property type="protein sequence ID" value="MEC3860577.1"/>
    <property type="molecule type" value="Genomic_DNA"/>
</dbReference>